<name>Q2JEN2_FRACC</name>
<dbReference type="PROSITE" id="PS50104">
    <property type="entry name" value="TIR"/>
    <property type="match status" value="1"/>
</dbReference>
<dbReference type="KEGG" id="fra:Francci3_0876"/>
<dbReference type="InterPro" id="IPR035897">
    <property type="entry name" value="Toll_tir_struct_dom_sf"/>
</dbReference>
<proteinExistence type="predicted"/>
<dbReference type="InterPro" id="IPR027417">
    <property type="entry name" value="P-loop_NTPase"/>
</dbReference>
<dbReference type="Gene3D" id="3.40.50.10140">
    <property type="entry name" value="Toll/interleukin-1 receptor homology (TIR) domain"/>
    <property type="match status" value="1"/>
</dbReference>
<dbReference type="InterPro" id="IPR011990">
    <property type="entry name" value="TPR-like_helical_dom_sf"/>
</dbReference>
<reference evidence="2 3" key="1">
    <citation type="journal article" date="2007" name="Genome Res.">
        <title>Genome characteristics of facultatively symbiotic Frankia sp. strains reflect host range and host plant biogeography.</title>
        <authorList>
            <person name="Normand P."/>
            <person name="Lapierre P."/>
            <person name="Tisa L.S."/>
            <person name="Gogarten J.P."/>
            <person name="Alloisio N."/>
            <person name="Bagnarol E."/>
            <person name="Bassi C.A."/>
            <person name="Berry A.M."/>
            <person name="Bickhart D.M."/>
            <person name="Choisne N."/>
            <person name="Couloux A."/>
            <person name="Cournoyer B."/>
            <person name="Cruveiller S."/>
            <person name="Daubin V."/>
            <person name="Demange N."/>
            <person name="Francino M.P."/>
            <person name="Goltsman E."/>
            <person name="Huang Y."/>
            <person name="Kopp O.R."/>
            <person name="Labarre L."/>
            <person name="Lapidus A."/>
            <person name="Lavire C."/>
            <person name="Marechal J."/>
            <person name="Martinez M."/>
            <person name="Mastronunzio J.E."/>
            <person name="Mullin B.C."/>
            <person name="Niemann J."/>
            <person name="Pujic P."/>
            <person name="Rawnsley T."/>
            <person name="Rouy Z."/>
            <person name="Schenowitz C."/>
            <person name="Sellstedt A."/>
            <person name="Tavares F."/>
            <person name="Tomkins J.P."/>
            <person name="Vallenet D."/>
            <person name="Valverde C."/>
            <person name="Wall L.G."/>
            <person name="Wang Y."/>
            <person name="Medigue C."/>
            <person name="Benson D.R."/>
        </authorList>
    </citation>
    <scope>NUCLEOTIDE SEQUENCE [LARGE SCALE GENOMIC DNA]</scope>
    <source>
        <strain evidence="3">DSM 45818 / CECT 9043 / CcI3</strain>
    </source>
</reference>
<sequence length="934" mass="99695">MATVAGCAAMGTRVPASGGGAVQGAARSPSSGVDFFVSYTGADQGWAEWIAWVLEDAGYRVRIQTWDFNAGSHFVTEMHQAAQVAARTIAVLSTAYLSSAFAEAEWQAAWAADPSGRARKLLVFRVEECDRPGLLGQLVSVDLFGLDRDIAAGRLVAAARGERSKPAVEPVFPGGPAQPMVTATGMEPTFPGRLPDVWNVPSRNRHFTGRQSQLDQIRTELGSGPVAVTTLHGMGGVGKTQLAVEYAHRHAAEYTLVWWIDAEQTLLVGEKFAALAGPLGLSTDGAVSDIAAIVLAALGRRVGWLVVFDNAEDPVALRDWLPSGPGHVLITSRNPGWEALAAAVDVDVFERAEAVAFLTRRLPGLNAAVADALAAELGDLPLALAQAAGYLTTTRTDPASYLAKFRTRRTTLLGKGGDPLYAGTIATAWSMALERLRADAPATVQLLTLCALLAPEPIPLALFDDHPDLLDGPLAQACAGTHPRLDLDDVVGDALAYSLARRSGNTIQLHRLVGAVIAGQLPEERRDVLRGVVVALVEAALPDEPHRSGTWPVYAMLVPHARIVFRPDRPGVLKLLEYLDASGDYRTAKIVQEDVHNDTVARLGAEHPAALRTRAAVANWTGEAGDPGGARDMLAALLPVCDRALGADDRQTLLVAARLADWTGQAGDWPGARDLCLSILPRWRRVAGEDDPETLYVWANLGFWTGQAGDVAGACAHYAAFLPIRERVLGPEHPDVLESRDQYARWIGEAGDPAAARDLCSALLTVHERVSGAEHHGTLWVRTNLAWWTGKAGDPAAARDQYAQLLPIRERVSGPEHPATLVARGNFAYWVGQAGDPAMARDQYAALLLIHRRVLGPDHPDTLLDQRNLAHWTGEAGDPAGARDQFAAVLALFERALGPEHRETVAARTELAVWTAAAPDWAAAPPGSATAGRP</sequence>
<dbReference type="InterPro" id="IPR053137">
    <property type="entry name" value="NLR-like"/>
</dbReference>
<keyword evidence="3" id="KW-1185">Reference proteome</keyword>
<dbReference type="Proteomes" id="UP000001937">
    <property type="component" value="Chromosome"/>
</dbReference>
<dbReference type="SUPFAM" id="SSF48452">
    <property type="entry name" value="TPR-like"/>
    <property type="match status" value="2"/>
</dbReference>
<evidence type="ECO:0000259" key="1">
    <source>
        <dbReference type="PROSITE" id="PS50104"/>
    </source>
</evidence>
<dbReference type="STRING" id="106370.Francci3_0876"/>
<dbReference type="HOGENOM" id="CLU_000288_125_8_11"/>
<accession>Q2JEN2</accession>
<evidence type="ECO:0000313" key="2">
    <source>
        <dbReference type="EMBL" id="ABD10260.1"/>
    </source>
</evidence>
<dbReference type="NCBIfam" id="NF040586">
    <property type="entry name" value="FxSxx_TPR"/>
    <property type="match status" value="1"/>
</dbReference>
<dbReference type="AlphaFoldDB" id="Q2JEN2"/>
<organism evidence="2 3">
    <name type="scientific">Frankia casuarinae (strain DSM 45818 / CECT 9043 / HFP020203 / CcI3)</name>
    <dbReference type="NCBI Taxonomy" id="106370"/>
    <lineage>
        <taxon>Bacteria</taxon>
        <taxon>Bacillati</taxon>
        <taxon>Actinomycetota</taxon>
        <taxon>Actinomycetes</taxon>
        <taxon>Frankiales</taxon>
        <taxon>Frankiaceae</taxon>
        <taxon>Frankia</taxon>
    </lineage>
</organism>
<dbReference type="SMART" id="SM00255">
    <property type="entry name" value="TIR"/>
    <property type="match status" value="1"/>
</dbReference>
<dbReference type="GO" id="GO:0007165">
    <property type="term" value="P:signal transduction"/>
    <property type="evidence" value="ECO:0007669"/>
    <property type="project" value="InterPro"/>
</dbReference>
<dbReference type="Gene3D" id="1.25.40.10">
    <property type="entry name" value="Tetratricopeptide repeat domain"/>
    <property type="match status" value="2"/>
</dbReference>
<dbReference type="PhylomeDB" id="Q2JEN2"/>
<evidence type="ECO:0000313" key="3">
    <source>
        <dbReference type="Proteomes" id="UP000001937"/>
    </source>
</evidence>
<dbReference type="Gene3D" id="3.40.50.300">
    <property type="entry name" value="P-loop containing nucleotide triphosphate hydrolases"/>
    <property type="match status" value="1"/>
</dbReference>
<gene>
    <name evidence="2" type="ordered locus">Francci3_0876</name>
</gene>
<dbReference type="PANTHER" id="PTHR46082">
    <property type="entry name" value="ATP/GTP-BINDING PROTEIN-RELATED"/>
    <property type="match status" value="1"/>
</dbReference>
<dbReference type="InterPro" id="IPR000157">
    <property type="entry name" value="TIR_dom"/>
</dbReference>
<dbReference type="Pfam" id="PF13676">
    <property type="entry name" value="TIR_2"/>
    <property type="match status" value="1"/>
</dbReference>
<dbReference type="eggNOG" id="COG2909">
    <property type="taxonomic scope" value="Bacteria"/>
</dbReference>
<dbReference type="EMBL" id="CP000249">
    <property type="protein sequence ID" value="ABD10260.1"/>
    <property type="molecule type" value="Genomic_DNA"/>
</dbReference>
<dbReference type="SUPFAM" id="SSF52200">
    <property type="entry name" value="Toll/Interleukin receptor TIR domain"/>
    <property type="match status" value="1"/>
</dbReference>
<dbReference type="SUPFAM" id="SSF52540">
    <property type="entry name" value="P-loop containing nucleoside triphosphate hydrolases"/>
    <property type="match status" value="1"/>
</dbReference>
<dbReference type="Pfam" id="PF13424">
    <property type="entry name" value="TPR_12"/>
    <property type="match status" value="2"/>
</dbReference>
<protein>
    <submittedName>
        <fullName evidence="2">ATP/GTP binding protein</fullName>
    </submittedName>
</protein>
<dbReference type="PANTHER" id="PTHR46082:SF6">
    <property type="entry name" value="AAA+ ATPASE DOMAIN-CONTAINING PROTEIN-RELATED"/>
    <property type="match status" value="1"/>
</dbReference>
<feature type="domain" description="TIR" evidence="1">
    <location>
        <begin position="31"/>
        <end position="163"/>
    </location>
</feature>
<dbReference type="Pfam" id="PF13374">
    <property type="entry name" value="TPR_10"/>
    <property type="match status" value="1"/>
</dbReference>